<dbReference type="KEGG" id="asj:AsACE_CH01752"/>
<sequence>MALLLTVISWKYNPSSRQLKIFYDNGLTELYHPVPEYIYDNLLRRHDKAAFVKKYLEYDLNFTRIYSD</sequence>
<evidence type="ECO:0000313" key="3">
    <source>
        <dbReference type="Proteomes" id="UP000503505"/>
    </source>
</evidence>
<dbReference type="AlphaFoldDB" id="A0A1P8PKU7"/>
<reference evidence="2 3" key="1">
    <citation type="submission" date="2019-09" db="EMBL/GenBank/DDBJ databases">
        <title>Non-baumannii Acinetobacter spp. carrying blaNDM-1 isolated in China.</title>
        <authorList>
            <person name="Cui C."/>
            <person name="Chen C."/>
            <person name="Sun J."/>
            <person name="Liu Y."/>
        </authorList>
    </citation>
    <scope>NUCLEOTIDE SEQUENCE [LARGE SCALE GENOMIC DNA]</scope>
    <source>
        <strain evidence="2 3">HZE23-1</strain>
    </source>
</reference>
<name>A0A1P8PKU7_9GAMM</name>
<dbReference type="GeneID" id="58162814"/>
<dbReference type="EMBL" id="CP044463">
    <property type="protein sequence ID" value="QIC66921.1"/>
    <property type="molecule type" value="Genomic_DNA"/>
</dbReference>
<evidence type="ECO:0000259" key="1">
    <source>
        <dbReference type="Pfam" id="PF13619"/>
    </source>
</evidence>
<dbReference type="Pfam" id="PF13619">
    <property type="entry name" value="KTSC"/>
    <property type="match status" value="1"/>
</dbReference>
<organism evidence="2 3">
    <name type="scientific">Acinetobacter schindleri</name>
    <dbReference type="NCBI Taxonomy" id="108981"/>
    <lineage>
        <taxon>Bacteria</taxon>
        <taxon>Pseudomonadati</taxon>
        <taxon>Pseudomonadota</taxon>
        <taxon>Gammaproteobacteria</taxon>
        <taxon>Moraxellales</taxon>
        <taxon>Moraxellaceae</taxon>
        <taxon>Acinetobacter</taxon>
    </lineage>
</organism>
<dbReference type="InterPro" id="IPR025309">
    <property type="entry name" value="KTSC_dom"/>
</dbReference>
<protein>
    <submittedName>
        <fullName evidence="2">KTSC domain-containing protein</fullName>
    </submittedName>
</protein>
<accession>A0A1P8PKU7</accession>
<dbReference type="Proteomes" id="UP000503505">
    <property type="component" value="Chromosome"/>
</dbReference>
<dbReference type="RefSeq" id="WP_004892722.1">
    <property type="nucleotide sequence ID" value="NZ_BAABSB010000087.1"/>
</dbReference>
<proteinExistence type="predicted"/>
<gene>
    <name evidence="2" type="ORF">FSC10_05915</name>
</gene>
<evidence type="ECO:0000313" key="2">
    <source>
        <dbReference type="EMBL" id="QIC66921.1"/>
    </source>
</evidence>
<feature type="domain" description="KTSC" evidence="1">
    <location>
        <begin position="9"/>
        <end position="56"/>
    </location>
</feature>